<comment type="caution">
    <text evidence="4">The sequence shown here is derived from an EMBL/GenBank/DDBJ whole genome shotgun (WGS) entry which is preliminary data.</text>
</comment>
<evidence type="ECO:0000313" key="5">
    <source>
        <dbReference type="Proteomes" id="UP001081071"/>
    </source>
</evidence>
<evidence type="ECO:0000313" key="4">
    <source>
        <dbReference type="EMBL" id="MCZ4518083.1"/>
    </source>
</evidence>
<dbReference type="Proteomes" id="UP001081071">
    <property type="component" value="Unassembled WGS sequence"/>
</dbReference>
<evidence type="ECO:0000256" key="1">
    <source>
        <dbReference type="ARBA" id="ARBA00022676"/>
    </source>
</evidence>
<dbReference type="Pfam" id="PF13692">
    <property type="entry name" value="Glyco_trans_1_4"/>
    <property type="match status" value="1"/>
</dbReference>
<evidence type="ECO:0000259" key="3">
    <source>
        <dbReference type="Pfam" id="PF13579"/>
    </source>
</evidence>
<dbReference type="InterPro" id="IPR028098">
    <property type="entry name" value="Glyco_trans_4-like_N"/>
</dbReference>
<keyword evidence="5" id="KW-1185">Reference proteome</keyword>
<proteinExistence type="predicted"/>
<keyword evidence="1" id="KW-0328">Glycosyltransferase</keyword>
<dbReference type="Pfam" id="PF13579">
    <property type="entry name" value="Glyco_trans_4_4"/>
    <property type="match status" value="1"/>
</dbReference>
<name>A0ABT4MAU0_9NOCA</name>
<accession>A0ABT4MAU0</accession>
<dbReference type="PANTHER" id="PTHR45947:SF3">
    <property type="entry name" value="SULFOQUINOVOSYL TRANSFERASE SQD2"/>
    <property type="match status" value="1"/>
</dbReference>
<organism evidence="4 5">
    <name type="scientific">Rhodococcus ruber</name>
    <dbReference type="NCBI Taxonomy" id="1830"/>
    <lineage>
        <taxon>Bacteria</taxon>
        <taxon>Bacillati</taxon>
        <taxon>Actinomycetota</taxon>
        <taxon>Actinomycetes</taxon>
        <taxon>Mycobacteriales</taxon>
        <taxon>Nocardiaceae</taxon>
        <taxon>Rhodococcus</taxon>
    </lineage>
</organism>
<dbReference type="RefSeq" id="WP_269602774.1">
    <property type="nucleotide sequence ID" value="NZ_JAPWIJ010000002.1"/>
</dbReference>
<sequence>MSDHDRESPQQLAGLSVCVVACHYAPETTGSAPYNTALVQALSTAGADVELITGIPHYPQWAVQDEKYRRGLSWNETHDRVRVRRVRHAVPSAPNLLGRARMELSFTALAAPLARKSKADIVIAVTPLLGALLAASLGKGKRPLGVVVHDLSGNAAQQSGTTGGRAGNAVGSVEYRLARSADLIGVITPRFRTVLTEHGVAPEAIVDLPIFTHIAGSDESRSAARTRLGWVTTDHTVVVHTGNMGMKQGLESVVEAARLAEQQSLPITYVLVGDGNQRRQLEAAAGSTATLRFVDPVDDDTYPSVLAAADVLLVNERQGVREMSLPSKLTSYVAAGRPIMAATEPGGITHSVLTEFDSAAFVATGDPRALNTAVVRLRENPAEQDRLIVAARDLGAARYSEAAGHAGFRRFALALSDLRQAGTAPSV</sequence>
<dbReference type="SUPFAM" id="SSF53756">
    <property type="entry name" value="UDP-Glycosyltransferase/glycogen phosphorylase"/>
    <property type="match status" value="1"/>
</dbReference>
<dbReference type="PANTHER" id="PTHR45947">
    <property type="entry name" value="SULFOQUINOVOSYL TRANSFERASE SQD2"/>
    <property type="match status" value="1"/>
</dbReference>
<feature type="domain" description="Glycosyltransferase subfamily 4-like N-terminal" evidence="3">
    <location>
        <begin position="29"/>
        <end position="206"/>
    </location>
</feature>
<dbReference type="InterPro" id="IPR050194">
    <property type="entry name" value="Glycosyltransferase_grp1"/>
</dbReference>
<protein>
    <submittedName>
        <fullName evidence="4">Glycosyltransferase family 4 protein</fullName>
    </submittedName>
</protein>
<dbReference type="Gene3D" id="3.40.50.2000">
    <property type="entry name" value="Glycogen Phosphorylase B"/>
    <property type="match status" value="2"/>
</dbReference>
<keyword evidence="2" id="KW-0808">Transferase</keyword>
<dbReference type="EMBL" id="JAPWIJ010000002">
    <property type="protein sequence ID" value="MCZ4518083.1"/>
    <property type="molecule type" value="Genomic_DNA"/>
</dbReference>
<gene>
    <name evidence="4" type="ORF">O4220_06090</name>
</gene>
<evidence type="ECO:0000256" key="2">
    <source>
        <dbReference type="ARBA" id="ARBA00022679"/>
    </source>
</evidence>
<dbReference type="CDD" id="cd03794">
    <property type="entry name" value="GT4_WbuB-like"/>
    <property type="match status" value="1"/>
</dbReference>
<reference evidence="4" key="1">
    <citation type="submission" date="2022-12" db="EMBL/GenBank/DDBJ databases">
        <authorList>
            <person name="Krivoruchko A.V."/>
            <person name="Elkin A."/>
        </authorList>
    </citation>
    <scope>NUCLEOTIDE SEQUENCE</scope>
    <source>
        <strain evidence="4">IEGM 1391</strain>
    </source>
</reference>